<feature type="region of interest" description="Disordered" evidence="2">
    <location>
        <begin position="316"/>
        <end position="378"/>
    </location>
</feature>
<feature type="coiled-coil region" evidence="1">
    <location>
        <begin position="93"/>
        <end position="139"/>
    </location>
</feature>
<accession>A0A146JXS8</accession>
<gene>
    <name evidence="3" type="ORF">TPC1_31188</name>
</gene>
<organism evidence="3">
    <name type="scientific">Trepomonas sp. PC1</name>
    <dbReference type="NCBI Taxonomy" id="1076344"/>
    <lineage>
        <taxon>Eukaryota</taxon>
        <taxon>Metamonada</taxon>
        <taxon>Diplomonadida</taxon>
        <taxon>Hexamitidae</taxon>
        <taxon>Hexamitinae</taxon>
        <taxon>Trepomonas</taxon>
    </lineage>
</organism>
<name>A0A146JXS8_9EUKA</name>
<dbReference type="AlphaFoldDB" id="A0A146JXS8"/>
<sequence>KLPNIQQLVLQKQDDPFMKKCSLLIDAKLKTSEKMSRQQLRQPKQLHDQNLQHFHQLQLRNRSRSAQFYSHSKKEDLISSQYDHILQVSQTANDGFELQKRRLAEKVKKLQEEDQQRVLQLEQAKRRRQQQQKEEIKQIKVLQKQRLQQVRLRVSQVKAPAASHLRKSIPIHFLSPGDDLLLIDLNSSRDVTVTPKPKKDPHSSRKQQEYFVEAETEESKEFRLQSGPAVELETQAVKIEQNEIHQTQREVDAKMVEQTRTEQLEKQNAEETQNAINFEANETKETDSLQRTFIELMVEPFQDILLEQTKSVQSQNQQKIETDEQLQNEKSTSQIQEREFDNGQKEKEMETENEVEIDANVNEMQIEQTSEENDKLDEMLKMTDVGKQNEFEELLE</sequence>
<protein>
    <submittedName>
        <fullName evidence="3">Uncharacterized protein</fullName>
    </submittedName>
</protein>
<feature type="coiled-coil region" evidence="1">
    <location>
        <begin position="230"/>
        <end position="281"/>
    </location>
</feature>
<dbReference type="EMBL" id="GDID01007289">
    <property type="protein sequence ID" value="JAP89317.1"/>
    <property type="molecule type" value="Transcribed_RNA"/>
</dbReference>
<evidence type="ECO:0000256" key="2">
    <source>
        <dbReference type="SAM" id="MobiDB-lite"/>
    </source>
</evidence>
<evidence type="ECO:0000313" key="3">
    <source>
        <dbReference type="EMBL" id="JAP89317.1"/>
    </source>
</evidence>
<feature type="non-terminal residue" evidence="3">
    <location>
        <position position="1"/>
    </location>
</feature>
<evidence type="ECO:0000256" key="1">
    <source>
        <dbReference type="SAM" id="Coils"/>
    </source>
</evidence>
<proteinExistence type="predicted"/>
<keyword evidence="1" id="KW-0175">Coiled coil</keyword>
<reference evidence="3" key="1">
    <citation type="submission" date="2015-07" db="EMBL/GenBank/DDBJ databases">
        <title>Adaptation to a free-living lifestyle via gene acquisitions in the diplomonad Trepomonas sp. PC1.</title>
        <authorList>
            <person name="Xu F."/>
            <person name="Jerlstrom-Hultqvist J."/>
            <person name="Kolisko M."/>
            <person name="Simpson A.G.B."/>
            <person name="Roger A.J."/>
            <person name="Svard S.G."/>
            <person name="Andersson J.O."/>
        </authorList>
    </citation>
    <scope>NUCLEOTIDE SEQUENCE</scope>
    <source>
        <strain evidence="3">PC1</strain>
    </source>
</reference>
<feature type="compositionally biased region" description="Basic and acidic residues" evidence="2">
    <location>
        <begin position="336"/>
        <end position="350"/>
    </location>
</feature>